<gene>
    <name evidence="1" type="ORF">MRB53_020060</name>
</gene>
<dbReference type="Proteomes" id="UP001234297">
    <property type="component" value="Chromosome 6"/>
</dbReference>
<reference evidence="1 2" key="1">
    <citation type="journal article" date="2022" name="Hortic Res">
        <title>A haplotype resolved chromosomal level avocado genome allows analysis of novel avocado genes.</title>
        <authorList>
            <person name="Nath O."/>
            <person name="Fletcher S.J."/>
            <person name="Hayward A."/>
            <person name="Shaw L.M."/>
            <person name="Masouleh A.K."/>
            <person name="Furtado A."/>
            <person name="Henry R.J."/>
            <person name="Mitter N."/>
        </authorList>
    </citation>
    <scope>NUCLEOTIDE SEQUENCE [LARGE SCALE GENOMIC DNA]</scope>
    <source>
        <strain evidence="2">cv. Hass</strain>
    </source>
</reference>
<proteinExistence type="predicted"/>
<name>A0ACC2L0H8_PERAE</name>
<evidence type="ECO:0000313" key="1">
    <source>
        <dbReference type="EMBL" id="KAJ8626753.1"/>
    </source>
</evidence>
<sequence>MFLGSPTRLHEMLHGIFPSVVVVLGNSPLALSLQAGNLVFIVLILQKQTQRYMLASCDYHKENILLPWFMWELKMMNMLLSDSDWESYSLSSDSEDQDNEFSYGGHAQSILSSLAESIGKIDNFLSFERGFVHGDIVCSISDPSGQMGRVVGVDMMVDLETMSGVIIRDVNTKELSKFLSFAAGDYVIHGPWLGRVSRLVDVITILFEDGAKCEITADPENLLPISPSVLADSQYPYYPGQRVQIRLPTVLKSAKWLCGTWKANRKEGLVCHVEVGSVYVDWVASVLIGCNFSFPTPAHLQDPKSLTLLSCFPSANWQLGDWCILSYSIYKDHYEGVKDKFSPSIATHGGIMANKKFGGPQGKDPDCENIFVIVKTKTKVDVMWQDGNLKLGLDSQSLVPVDNVGDHDFWPEQFVLEKGTYNNVHVSTGQRLGIVKSVDAIERTVKVKWMTPDQNQTVDEETVSAYELIEHPDYAFDLGDVVFRFLPHSKNLEASLTAILTEGHNQSYEEKHGMKMEMALLEEKKHISEGHYEYSKGYLSCIGNVIGYQDGAIEVKWASGLISKVEPCEVFGIDRYEDLASAAAIYEQDIEDNVCQVILDGDKQSLEEKDKDELEKAVGSDGEDSRQDWWDASALLFPRAAFGFLTRVATSLFCSRGSTSLLGPTQPNSSDSSKNCHPDLERTDSKDANKFGILPWEPPSDCQIVKAEEPLSDAKDLQILRETILKKDIQMIKQIKEVSLGSEKPGQFNQFDFVDDYSDHHFVNGTGKGSMLSQLKRTWLKKVQQEWCLLEKDLPDTIYVRVYEERIDLMRAAVIGAPGTPYHDGLFFFDIFLPPDYPFEPPLVYYNSGGLKLNPNLYESGRICLSLLNTWTGTGNEVWNPESSTILQVLLSLQALVLNEKPYFNEAGYDKQIGRIEGEKNSTTYNENAFLLSVKSMLYVLCKPPKNFEALIEEHFRRCSRSILLACKAYMNGAQVGCAFEYGDFMGESHKSCSMGFKIMLSKLFPKLISAFTEKGIECHQFLDQENEVPKPVVAIGGAFEDHLQDLQGFQASEDPNFTCDRAELLNALVAFSTLIHRAHICLGCVPLDVIETDGMEVLFDEE</sequence>
<comment type="caution">
    <text evidence="1">The sequence shown here is derived from an EMBL/GenBank/DDBJ whole genome shotgun (WGS) entry which is preliminary data.</text>
</comment>
<protein>
    <submittedName>
        <fullName evidence="1">Uncharacterized protein</fullName>
    </submittedName>
</protein>
<evidence type="ECO:0000313" key="2">
    <source>
        <dbReference type="Proteomes" id="UP001234297"/>
    </source>
</evidence>
<dbReference type="EMBL" id="CM056814">
    <property type="protein sequence ID" value="KAJ8626753.1"/>
    <property type="molecule type" value="Genomic_DNA"/>
</dbReference>
<keyword evidence="2" id="KW-1185">Reference proteome</keyword>
<accession>A0ACC2L0H8</accession>
<organism evidence="1 2">
    <name type="scientific">Persea americana</name>
    <name type="common">Avocado</name>
    <dbReference type="NCBI Taxonomy" id="3435"/>
    <lineage>
        <taxon>Eukaryota</taxon>
        <taxon>Viridiplantae</taxon>
        <taxon>Streptophyta</taxon>
        <taxon>Embryophyta</taxon>
        <taxon>Tracheophyta</taxon>
        <taxon>Spermatophyta</taxon>
        <taxon>Magnoliopsida</taxon>
        <taxon>Magnoliidae</taxon>
        <taxon>Laurales</taxon>
        <taxon>Lauraceae</taxon>
        <taxon>Persea</taxon>
    </lineage>
</organism>